<dbReference type="Gene3D" id="1.10.246.110">
    <property type="entry name" value="Mitochondrial ATP synthase-coupling factor 6"/>
    <property type="match status" value="1"/>
</dbReference>
<keyword evidence="3" id="KW-0813">Transport</keyword>
<keyword evidence="6" id="KW-0999">Mitochondrion inner membrane</keyword>
<dbReference type="EMBL" id="JAWJWE010000003">
    <property type="protein sequence ID" value="KAK6638720.1"/>
    <property type="molecule type" value="Genomic_DNA"/>
</dbReference>
<evidence type="ECO:0000256" key="5">
    <source>
        <dbReference type="ARBA" id="ARBA00022781"/>
    </source>
</evidence>
<evidence type="ECO:0000256" key="1">
    <source>
        <dbReference type="ARBA" id="ARBA00004273"/>
    </source>
</evidence>
<dbReference type="Pfam" id="PF05511">
    <property type="entry name" value="ATP-synt_F6"/>
    <property type="match status" value="1"/>
</dbReference>
<evidence type="ECO:0008006" key="12">
    <source>
        <dbReference type="Google" id="ProtNLM"/>
    </source>
</evidence>
<dbReference type="FunFam" id="1.10.246.110:FF:000001">
    <property type="entry name" value="ATP synthase-coupling factor 6, mitochondrial"/>
    <property type="match status" value="1"/>
</dbReference>
<evidence type="ECO:0000256" key="9">
    <source>
        <dbReference type="ARBA" id="ARBA00023136"/>
    </source>
</evidence>
<evidence type="ECO:0000313" key="11">
    <source>
        <dbReference type="Proteomes" id="UP001372834"/>
    </source>
</evidence>
<gene>
    <name evidence="10" type="ORF">RUM43_006987</name>
</gene>
<dbReference type="PANTHER" id="PTHR12441:SF10">
    <property type="entry name" value="ATP SYNTHASE-COUPLING FACTOR 6, MITOCHONDRIAL"/>
    <property type="match status" value="1"/>
</dbReference>
<protein>
    <recommendedName>
        <fullName evidence="12">ATP synthase-coupling factor 6, mitochondrial</fullName>
    </recommendedName>
</protein>
<dbReference type="InterPro" id="IPR036204">
    <property type="entry name" value="ATP_synth_f6_sf_mt"/>
</dbReference>
<evidence type="ECO:0000256" key="2">
    <source>
        <dbReference type="ARBA" id="ARBA00007346"/>
    </source>
</evidence>
<dbReference type="SUPFAM" id="SSF111357">
    <property type="entry name" value="Mitochondrial ATP synthase coupling factor 6"/>
    <property type="match status" value="1"/>
</dbReference>
<dbReference type="PANTHER" id="PTHR12441">
    <property type="entry name" value="ATP SYNTHASE COUPLING FACTOR 6, MITOCHONDRIAL"/>
    <property type="match status" value="1"/>
</dbReference>
<dbReference type="InterPro" id="IPR008387">
    <property type="entry name" value="ATP_synth_f6_mt"/>
</dbReference>
<dbReference type="Proteomes" id="UP001372834">
    <property type="component" value="Unassembled WGS sequence"/>
</dbReference>
<name>A0AAN8P804_POLSC</name>
<reference evidence="10 11" key="1">
    <citation type="submission" date="2023-10" db="EMBL/GenBank/DDBJ databases">
        <title>Genomes of two closely related lineages of the louse Polyplax serrata with different host specificities.</title>
        <authorList>
            <person name="Martinu J."/>
            <person name="Tarabai H."/>
            <person name="Stefka J."/>
            <person name="Hypsa V."/>
        </authorList>
    </citation>
    <scope>NUCLEOTIDE SEQUENCE [LARGE SCALE GENOMIC DNA]</scope>
    <source>
        <strain evidence="10">HR10_N</strain>
    </source>
</reference>
<dbReference type="GO" id="GO:0015078">
    <property type="term" value="F:proton transmembrane transporter activity"/>
    <property type="evidence" value="ECO:0007669"/>
    <property type="project" value="InterPro"/>
</dbReference>
<dbReference type="GO" id="GO:0005743">
    <property type="term" value="C:mitochondrial inner membrane"/>
    <property type="evidence" value="ECO:0007669"/>
    <property type="project" value="UniProtKB-SubCell"/>
</dbReference>
<comment type="caution">
    <text evidence="10">The sequence shown here is derived from an EMBL/GenBank/DDBJ whole genome shotgun (WGS) entry which is preliminary data.</text>
</comment>
<organism evidence="10 11">
    <name type="scientific">Polyplax serrata</name>
    <name type="common">Common mouse louse</name>
    <dbReference type="NCBI Taxonomy" id="468196"/>
    <lineage>
        <taxon>Eukaryota</taxon>
        <taxon>Metazoa</taxon>
        <taxon>Ecdysozoa</taxon>
        <taxon>Arthropoda</taxon>
        <taxon>Hexapoda</taxon>
        <taxon>Insecta</taxon>
        <taxon>Pterygota</taxon>
        <taxon>Neoptera</taxon>
        <taxon>Paraneoptera</taxon>
        <taxon>Psocodea</taxon>
        <taxon>Troctomorpha</taxon>
        <taxon>Phthiraptera</taxon>
        <taxon>Anoplura</taxon>
        <taxon>Polyplacidae</taxon>
        <taxon>Polyplax</taxon>
    </lineage>
</organism>
<accession>A0AAN8P804</accession>
<dbReference type="AlphaFoldDB" id="A0AAN8P804"/>
<comment type="similarity">
    <text evidence="2">Belongs to the eukaryotic ATPase subunit F6 family.</text>
</comment>
<comment type="subcellular location">
    <subcellularLocation>
        <location evidence="1">Mitochondrion inner membrane</location>
    </subcellularLocation>
</comment>
<dbReference type="GO" id="GO:0015986">
    <property type="term" value="P:proton motive force-driven ATP synthesis"/>
    <property type="evidence" value="ECO:0007669"/>
    <property type="project" value="InterPro"/>
</dbReference>
<evidence type="ECO:0000256" key="8">
    <source>
        <dbReference type="ARBA" id="ARBA00023128"/>
    </source>
</evidence>
<evidence type="ECO:0000256" key="4">
    <source>
        <dbReference type="ARBA" id="ARBA00022547"/>
    </source>
</evidence>
<proteinExistence type="inferred from homology"/>
<keyword evidence="8" id="KW-0496">Mitochondrion</keyword>
<dbReference type="GO" id="GO:0045259">
    <property type="term" value="C:proton-transporting ATP synthase complex"/>
    <property type="evidence" value="ECO:0007669"/>
    <property type="project" value="UniProtKB-KW"/>
</dbReference>
<keyword evidence="7" id="KW-0406">Ion transport</keyword>
<evidence type="ECO:0000313" key="10">
    <source>
        <dbReference type="EMBL" id="KAK6638720.1"/>
    </source>
</evidence>
<sequence length="106" mass="12055">MQLSLLKLGGRVSCIIKRDLGIFVPFMQKASDPIQQLFLDKIRDYKSKSGSGKLVEPSPELQKELASDRERVMKQYGFKAGDDVTKFPSFKFDDKPFENPGLVEKK</sequence>
<evidence type="ECO:0000256" key="7">
    <source>
        <dbReference type="ARBA" id="ARBA00023065"/>
    </source>
</evidence>
<keyword evidence="5" id="KW-0375">Hydrogen ion transport</keyword>
<keyword evidence="4" id="KW-0138">CF(0)</keyword>
<keyword evidence="9" id="KW-0472">Membrane</keyword>
<evidence type="ECO:0000256" key="6">
    <source>
        <dbReference type="ARBA" id="ARBA00022792"/>
    </source>
</evidence>
<evidence type="ECO:0000256" key="3">
    <source>
        <dbReference type="ARBA" id="ARBA00022448"/>
    </source>
</evidence>